<evidence type="ECO:0000256" key="2">
    <source>
        <dbReference type="ARBA" id="ARBA00022448"/>
    </source>
</evidence>
<comment type="similarity">
    <text evidence="9">Belongs to the SecE/SEC61-gamma family.</text>
</comment>
<dbReference type="GO" id="GO:0006605">
    <property type="term" value="P:protein targeting"/>
    <property type="evidence" value="ECO:0007669"/>
    <property type="project" value="UniProtKB-UniRule"/>
</dbReference>
<evidence type="ECO:0000313" key="10">
    <source>
        <dbReference type="EMBL" id="PIZ44367.1"/>
    </source>
</evidence>
<dbReference type="Pfam" id="PF00584">
    <property type="entry name" value="SecE"/>
    <property type="match status" value="1"/>
</dbReference>
<dbReference type="GO" id="GO:0065002">
    <property type="term" value="P:intracellular protein transmembrane transport"/>
    <property type="evidence" value="ECO:0007669"/>
    <property type="project" value="UniProtKB-UniRule"/>
</dbReference>
<name>A0A2M7TF29_9BACT</name>
<keyword evidence="2 9" id="KW-0813">Transport</keyword>
<evidence type="ECO:0000256" key="5">
    <source>
        <dbReference type="ARBA" id="ARBA00022927"/>
    </source>
</evidence>
<dbReference type="HAMAP" id="MF_00422">
    <property type="entry name" value="SecE"/>
    <property type="match status" value="1"/>
</dbReference>
<evidence type="ECO:0000256" key="9">
    <source>
        <dbReference type="HAMAP-Rule" id="MF_00422"/>
    </source>
</evidence>
<comment type="function">
    <text evidence="9">Essential subunit of the Sec protein translocation channel SecYEG. Clamps together the 2 halves of SecY. May contact the channel plug during translocation.</text>
</comment>
<evidence type="ECO:0000256" key="1">
    <source>
        <dbReference type="ARBA" id="ARBA00004370"/>
    </source>
</evidence>
<accession>A0A2M7TF29</accession>
<evidence type="ECO:0000256" key="7">
    <source>
        <dbReference type="ARBA" id="ARBA00023010"/>
    </source>
</evidence>
<dbReference type="InterPro" id="IPR038379">
    <property type="entry name" value="SecE_sf"/>
</dbReference>
<dbReference type="PROSITE" id="PS01067">
    <property type="entry name" value="SECE_SEC61G"/>
    <property type="match status" value="1"/>
</dbReference>
<comment type="caution">
    <text evidence="10">The sequence shown here is derived from an EMBL/GenBank/DDBJ whole genome shotgun (WGS) entry which is preliminary data.</text>
</comment>
<keyword evidence="5 9" id="KW-0653">Protein transport</keyword>
<dbReference type="GO" id="GO:0009306">
    <property type="term" value="P:protein secretion"/>
    <property type="evidence" value="ECO:0007669"/>
    <property type="project" value="UniProtKB-UniRule"/>
</dbReference>
<keyword evidence="8 9" id="KW-0472">Membrane</keyword>
<keyword evidence="6 9" id="KW-1133">Transmembrane helix</keyword>
<dbReference type="GO" id="GO:0043952">
    <property type="term" value="P:protein transport by the Sec complex"/>
    <property type="evidence" value="ECO:0007669"/>
    <property type="project" value="UniProtKB-UniRule"/>
</dbReference>
<keyword evidence="7 9" id="KW-0811">Translocation</keyword>
<dbReference type="PANTHER" id="PTHR33910">
    <property type="entry name" value="PROTEIN TRANSLOCASE SUBUNIT SECE"/>
    <property type="match status" value="1"/>
</dbReference>
<feature type="transmembrane region" description="Helical" evidence="9">
    <location>
        <begin position="32"/>
        <end position="58"/>
    </location>
</feature>
<dbReference type="GO" id="GO:0008320">
    <property type="term" value="F:protein transmembrane transporter activity"/>
    <property type="evidence" value="ECO:0007669"/>
    <property type="project" value="UniProtKB-UniRule"/>
</dbReference>
<organism evidence="10 11">
    <name type="scientific">Candidatus Wolfebacteria bacterium CG_4_10_14_0_2_um_filter_39_18</name>
    <dbReference type="NCBI Taxonomy" id="1975061"/>
    <lineage>
        <taxon>Bacteria</taxon>
        <taxon>Candidatus Wolfeibacteriota</taxon>
    </lineage>
</organism>
<keyword evidence="3 9" id="KW-1003">Cell membrane</keyword>
<dbReference type="Proteomes" id="UP000230553">
    <property type="component" value="Unassembled WGS sequence"/>
</dbReference>
<evidence type="ECO:0000313" key="11">
    <source>
        <dbReference type="Proteomes" id="UP000230553"/>
    </source>
</evidence>
<dbReference type="EMBL" id="PFNM01000052">
    <property type="protein sequence ID" value="PIZ44367.1"/>
    <property type="molecule type" value="Genomic_DNA"/>
</dbReference>
<evidence type="ECO:0000256" key="3">
    <source>
        <dbReference type="ARBA" id="ARBA00022475"/>
    </source>
</evidence>
<evidence type="ECO:0000256" key="6">
    <source>
        <dbReference type="ARBA" id="ARBA00022989"/>
    </source>
</evidence>
<dbReference type="Gene3D" id="1.20.5.1030">
    <property type="entry name" value="Preprotein translocase secy subunit"/>
    <property type="match status" value="1"/>
</dbReference>
<comment type="subcellular location">
    <subcellularLocation>
        <location evidence="9">Cell membrane</location>
        <topology evidence="9">Single-pass membrane protein</topology>
    </subcellularLocation>
    <subcellularLocation>
        <location evidence="1">Membrane</location>
    </subcellularLocation>
</comment>
<sequence>MNTFSKIKDYMAESYRELLRVNWPTRQETIRLTLIVVGFSIGVALFLGALDLIFTLILDRVV</sequence>
<evidence type="ECO:0000256" key="8">
    <source>
        <dbReference type="ARBA" id="ARBA00023136"/>
    </source>
</evidence>
<protein>
    <recommendedName>
        <fullName evidence="9">Protein translocase subunit SecE</fullName>
    </recommendedName>
</protein>
<reference evidence="11" key="1">
    <citation type="submission" date="2017-09" db="EMBL/GenBank/DDBJ databases">
        <title>Depth-based differentiation of microbial function through sediment-hosted aquifers and enrichment of novel symbionts in the deep terrestrial subsurface.</title>
        <authorList>
            <person name="Probst A.J."/>
            <person name="Ladd B."/>
            <person name="Jarett J.K."/>
            <person name="Geller-Mcgrath D.E."/>
            <person name="Sieber C.M.K."/>
            <person name="Emerson J.B."/>
            <person name="Anantharaman K."/>
            <person name="Thomas B.C."/>
            <person name="Malmstrom R."/>
            <person name="Stieglmeier M."/>
            <person name="Klingl A."/>
            <person name="Woyke T."/>
            <person name="Ryan C.M."/>
            <person name="Banfield J.F."/>
        </authorList>
    </citation>
    <scope>NUCLEOTIDE SEQUENCE [LARGE SCALE GENOMIC DNA]</scope>
</reference>
<dbReference type="PANTHER" id="PTHR33910:SF1">
    <property type="entry name" value="PROTEIN TRANSLOCASE SUBUNIT SECE"/>
    <property type="match status" value="1"/>
</dbReference>
<dbReference type="NCBIfam" id="TIGR00964">
    <property type="entry name" value="secE_bact"/>
    <property type="match status" value="1"/>
</dbReference>
<keyword evidence="4 9" id="KW-0812">Transmembrane</keyword>
<gene>
    <name evidence="9" type="primary">secE</name>
    <name evidence="10" type="ORF">COY31_02720</name>
</gene>
<evidence type="ECO:0000256" key="4">
    <source>
        <dbReference type="ARBA" id="ARBA00022692"/>
    </source>
</evidence>
<dbReference type="GO" id="GO:0005886">
    <property type="term" value="C:plasma membrane"/>
    <property type="evidence" value="ECO:0007669"/>
    <property type="project" value="UniProtKB-SubCell"/>
</dbReference>
<comment type="subunit">
    <text evidence="9">Component of the Sec protein translocase complex. Heterotrimer consisting of SecY, SecE and SecG subunits. The heterotrimers can form oligomers, although 1 heterotrimer is thought to be able to translocate proteins. Interacts with the ribosome. Interacts with SecDF, and other proteins may be involved. Interacts with SecA.</text>
</comment>
<dbReference type="InterPro" id="IPR005807">
    <property type="entry name" value="SecE_bac"/>
</dbReference>
<dbReference type="InterPro" id="IPR001901">
    <property type="entry name" value="Translocase_SecE/Sec61-g"/>
</dbReference>
<dbReference type="AlphaFoldDB" id="A0A2M7TF29"/>
<proteinExistence type="inferred from homology"/>